<organism evidence="2 3">
    <name type="scientific">Rotaria sordida</name>
    <dbReference type="NCBI Taxonomy" id="392033"/>
    <lineage>
        <taxon>Eukaryota</taxon>
        <taxon>Metazoa</taxon>
        <taxon>Spiralia</taxon>
        <taxon>Gnathifera</taxon>
        <taxon>Rotifera</taxon>
        <taxon>Eurotatoria</taxon>
        <taxon>Bdelloidea</taxon>
        <taxon>Philodinida</taxon>
        <taxon>Philodinidae</taxon>
        <taxon>Rotaria</taxon>
    </lineage>
</organism>
<dbReference type="Pfam" id="PF17906">
    <property type="entry name" value="HTH_48"/>
    <property type="match status" value="1"/>
</dbReference>
<reference evidence="2" key="1">
    <citation type="submission" date="2021-02" db="EMBL/GenBank/DDBJ databases">
        <authorList>
            <person name="Nowell W R."/>
        </authorList>
    </citation>
    <scope>NUCLEOTIDE SEQUENCE</scope>
</reference>
<dbReference type="PANTHER" id="PTHR46060">
    <property type="entry name" value="MARINER MOS1 TRANSPOSASE-LIKE PROTEIN"/>
    <property type="match status" value="1"/>
</dbReference>
<dbReference type="Proteomes" id="UP000663889">
    <property type="component" value="Unassembled WGS sequence"/>
</dbReference>
<comment type="caution">
    <text evidence="2">The sequence shown here is derived from an EMBL/GenBank/DDBJ whole genome shotgun (WGS) entry which is preliminary data.</text>
</comment>
<proteinExistence type="predicted"/>
<sequence>MYTYIIFLFIRNVFFPKYVFIHIKDLCAKHDETQRQIFIEEEKHKLENEIRLSSEKLVKINENLAKIIRVRMEFGDTMSETEVVYMKIPKSLQTLLTIHKLYIRSYLKTHWLLGLNAAQIHDELTAAYVQGVVSYSAIAHWIDRFLNGRESLEDNPRNVRPITVITKQNIDAVQDLVNDDPHISIDYVTTISDRVII</sequence>
<evidence type="ECO:0000313" key="2">
    <source>
        <dbReference type="EMBL" id="CAF1188441.1"/>
    </source>
</evidence>
<protein>
    <recommendedName>
        <fullName evidence="1">Mos1 transposase HTH domain-containing protein</fullName>
    </recommendedName>
</protein>
<feature type="domain" description="Mos1 transposase HTH" evidence="1">
    <location>
        <begin position="100"/>
        <end position="148"/>
    </location>
</feature>
<dbReference type="EMBL" id="CAJNOU010001330">
    <property type="protein sequence ID" value="CAF1188441.1"/>
    <property type="molecule type" value="Genomic_DNA"/>
</dbReference>
<dbReference type="InterPro" id="IPR052709">
    <property type="entry name" value="Transposase-MT_Hybrid"/>
</dbReference>
<evidence type="ECO:0000313" key="3">
    <source>
        <dbReference type="Proteomes" id="UP000663889"/>
    </source>
</evidence>
<dbReference type="InterPro" id="IPR041426">
    <property type="entry name" value="Mos1_HTH"/>
</dbReference>
<name>A0A814VBU3_9BILA</name>
<dbReference type="AlphaFoldDB" id="A0A814VBU3"/>
<evidence type="ECO:0000259" key="1">
    <source>
        <dbReference type="Pfam" id="PF17906"/>
    </source>
</evidence>
<dbReference type="PANTHER" id="PTHR46060:SF1">
    <property type="entry name" value="MARINER MOS1 TRANSPOSASE-LIKE PROTEIN"/>
    <property type="match status" value="1"/>
</dbReference>
<gene>
    <name evidence="2" type="ORF">SEV965_LOCUS20453</name>
</gene>
<accession>A0A814VBU3</accession>